<dbReference type="SUPFAM" id="SSF50998">
    <property type="entry name" value="Quinoprotein alcohol dehydrogenase-like"/>
    <property type="match status" value="2"/>
</dbReference>
<evidence type="ECO:0000259" key="5">
    <source>
        <dbReference type="Pfam" id="PF13271"/>
    </source>
</evidence>
<dbReference type="Pfam" id="PF05729">
    <property type="entry name" value="NACHT"/>
    <property type="match status" value="1"/>
</dbReference>
<keyword evidence="8" id="KW-1185">Reference proteome</keyword>
<dbReference type="PANTHER" id="PTHR19846:SF6">
    <property type="entry name" value="F-BOX DOMAIN-CONTAINING PROTEIN"/>
    <property type="match status" value="1"/>
</dbReference>
<sequence>MHIWTTLKIFISSTFRDLELERDRLALIFQKLQKQVFERRLHIIPYDLRWREDHHDDLVRWCINMVMECQYFVGILGYRYGWRPPKDFDGAENSDHISITEMEIRKALEVIPKNRRFFCFGDLSQYDDSVRGMENEQDQHSLQSLKIELQEKGEKVFVYHNTEELLEIIATNIEKIIDCEYPPGVKADLQSYSKKDALSEIIEEKRRGFVGQQQHLAHMAKFCRQNTAPNTLAIEAVAGTGKSALLAEFIYKWQDTPIIAHYMSMAGESRSVRGIVNSLAEQLQQYGFIENLQNSDLKILEQVHEVLQTTERSLVVAIDGFDEMDDEGHNLRWLPKNFSQNVRLILTTRPTSIWPKIQEHLTPEILSLPPLDEESIRLIIRQQQNKLSVDEENLLIKRACGSPLFLKVALDEMSAGGIAVGQLAETVESLFHQILDRLQNAYGKQIITCYLGLIASSRNGLAEVEIREIMLRDFREEFADDFLVVLQNNLANFVIPREKLLTFFHPEFERSVKMWLGRNNLRNSHLRLAAFFREQGFGYERSLTEIAYQTQWGEDYTSLLQLFSDIDFLEKKCCANMLSDLRNDIEFATTAVAVPLPADLCIDLAPGVSVKRDSLQLMGSIIDLELHFLIRHPQCLIQSLWNHGYWYDAPQASSYYAEKKSISSPHFYKFVDYLRQQKESRGGWKWLQSLSPLPETLNAATIKILRGHEDIATSVAMNAKQNIIVSGSWDRSVRVWDSESGRCFMTLKGHSHYISGISFCHPHQVVTSSGDSTLRIWDIQKGDCIRTLEGHTDEIACVSSNEDGNLIVSGSKDKTVRVWSRKSGECLHVLNGHTKTVNGVCLSDDESIIASASWDHTIRIWNAKSGECINVLKGHSRDVKSVCMDKDKRLLFSASRDYSVRIWDLQSGECLRTLPHKSIVFVVSCSSDGRYVATSVFGTIRVWDVQSGECIKKFEGHESAIFGLQMTGDAQRIISASSDKTIRLWNANSESQISFPIGHEDVVLTTSFSHCNKNLVTSSKDTYLHIWDVASGRKVRTISTEEYTRFAHYTPDDRYVYYGGSSKDISFYDLEQDTRAFKLTGHEKVVMCAKVSSDGRFLASGDRGHNVHLWDIAQQKCLQKWKEHQHDVRSIDISSDNRYVASGAEDRTIQIWDIQQQKLVATLVGHSSGVTSVAFVGNQLVSASRDNTIRFWDYMNAQCVKIVEGNCNVEQFLVAKDFYVATQDLETTCQTKQQESIAFFPSLIRNAFFSPEGYICGYGGTYTYFLKLQTS</sequence>
<dbReference type="KEGG" id="uam:UABAM_01309"/>
<evidence type="ECO:0000256" key="2">
    <source>
        <dbReference type="ARBA" id="ARBA00022737"/>
    </source>
</evidence>
<reference evidence="7 8" key="1">
    <citation type="submission" date="2019-08" db="EMBL/GenBank/DDBJ databases">
        <title>Complete genome sequence of Candidatus Uab amorphum.</title>
        <authorList>
            <person name="Shiratori T."/>
            <person name="Suzuki S."/>
            <person name="Kakizawa Y."/>
            <person name="Ishida K."/>
        </authorList>
    </citation>
    <scope>NUCLEOTIDE SEQUENCE [LARGE SCALE GENOMIC DNA]</scope>
    <source>
        <strain evidence="7 8">SRT547</strain>
    </source>
</reference>
<keyword evidence="2" id="KW-0677">Repeat</keyword>
<evidence type="ECO:0008006" key="9">
    <source>
        <dbReference type="Google" id="ProtNLM"/>
    </source>
</evidence>
<dbReference type="PROSITE" id="PS50294">
    <property type="entry name" value="WD_REPEATS_REGION"/>
    <property type="match status" value="10"/>
</dbReference>
<name>A0A5S9IK69_UABAM</name>
<dbReference type="Gene3D" id="3.40.50.300">
    <property type="entry name" value="P-loop containing nucleotide triphosphate hydrolases"/>
    <property type="match status" value="1"/>
</dbReference>
<keyword evidence="1 3" id="KW-0853">WD repeat</keyword>
<accession>A0A5S9IK69</accession>
<dbReference type="GO" id="GO:0000398">
    <property type="term" value="P:mRNA splicing, via spliceosome"/>
    <property type="evidence" value="ECO:0007669"/>
    <property type="project" value="TreeGrafter"/>
</dbReference>
<dbReference type="SMART" id="SM00320">
    <property type="entry name" value="WD40"/>
    <property type="match status" value="12"/>
</dbReference>
<dbReference type="Pfam" id="PF13271">
    <property type="entry name" value="DUF4062"/>
    <property type="match status" value="1"/>
</dbReference>
<dbReference type="PROSITE" id="PS50082">
    <property type="entry name" value="WD_REPEATS_2"/>
    <property type="match status" value="10"/>
</dbReference>
<evidence type="ECO:0000313" key="8">
    <source>
        <dbReference type="Proteomes" id="UP000326354"/>
    </source>
</evidence>
<dbReference type="Gene3D" id="2.130.10.10">
    <property type="entry name" value="YVTN repeat-like/Quinoprotein amine dehydrogenase"/>
    <property type="match status" value="4"/>
</dbReference>
<dbReference type="InterPro" id="IPR007111">
    <property type="entry name" value="NACHT_NTPase"/>
</dbReference>
<feature type="repeat" description="WD" evidence="3">
    <location>
        <begin position="747"/>
        <end position="787"/>
    </location>
</feature>
<dbReference type="Pfam" id="PF00400">
    <property type="entry name" value="WD40"/>
    <property type="match status" value="7"/>
</dbReference>
<feature type="repeat" description="WD" evidence="3">
    <location>
        <begin position="830"/>
        <end position="871"/>
    </location>
</feature>
<feature type="repeat" description="WD" evidence="3">
    <location>
        <begin position="872"/>
        <end position="913"/>
    </location>
</feature>
<dbReference type="PROSITE" id="PS00678">
    <property type="entry name" value="WD_REPEATS_1"/>
    <property type="match status" value="7"/>
</dbReference>
<dbReference type="InterPro" id="IPR015943">
    <property type="entry name" value="WD40/YVTN_repeat-like_dom_sf"/>
</dbReference>
<evidence type="ECO:0000259" key="4">
    <source>
        <dbReference type="Pfam" id="PF05729"/>
    </source>
</evidence>
<dbReference type="Proteomes" id="UP000326354">
    <property type="component" value="Chromosome"/>
</dbReference>
<dbReference type="EMBL" id="AP019860">
    <property type="protein sequence ID" value="BBM82966.1"/>
    <property type="molecule type" value="Genomic_DNA"/>
</dbReference>
<evidence type="ECO:0000256" key="3">
    <source>
        <dbReference type="PROSITE-ProRule" id="PRU00221"/>
    </source>
</evidence>
<dbReference type="InterPro" id="IPR011047">
    <property type="entry name" value="Quinoprotein_ADH-like_sf"/>
</dbReference>
<dbReference type="OrthoDB" id="250107at2"/>
<evidence type="ECO:0000313" key="7">
    <source>
        <dbReference type="EMBL" id="BBM82966.1"/>
    </source>
</evidence>
<proteinExistence type="predicted"/>
<feature type="repeat" description="WD" evidence="3">
    <location>
        <begin position="705"/>
        <end position="746"/>
    </location>
</feature>
<dbReference type="Pfam" id="PF23586">
    <property type="entry name" value="Beta-prop_NWD2_C"/>
    <property type="match status" value="1"/>
</dbReference>
<protein>
    <recommendedName>
        <fullName evidence="9">DUF4062 domain-containing protein</fullName>
    </recommendedName>
</protein>
<dbReference type="GO" id="GO:0030621">
    <property type="term" value="F:U4 snRNA binding"/>
    <property type="evidence" value="ECO:0007669"/>
    <property type="project" value="TreeGrafter"/>
</dbReference>
<feature type="repeat" description="WD" evidence="3">
    <location>
        <begin position="1163"/>
        <end position="1202"/>
    </location>
</feature>
<gene>
    <name evidence="7" type="ORF">UABAM_01309</name>
</gene>
<dbReference type="InterPro" id="IPR019775">
    <property type="entry name" value="WD40_repeat_CS"/>
</dbReference>
<feature type="domain" description="DUF4062" evidence="5">
    <location>
        <begin position="8"/>
        <end position="107"/>
    </location>
</feature>
<evidence type="ECO:0000256" key="1">
    <source>
        <dbReference type="ARBA" id="ARBA00022574"/>
    </source>
</evidence>
<dbReference type="InterPro" id="IPR025139">
    <property type="entry name" value="DUF4062"/>
</dbReference>
<dbReference type="InterPro" id="IPR001680">
    <property type="entry name" value="WD40_rpt"/>
</dbReference>
<feature type="repeat" description="WD" evidence="3">
    <location>
        <begin position="788"/>
        <end position="829"/>
    </location>
</feature>
<dbReference type="AlphaFoldDB" id="A0A5S9IK69"/>
<organism evidence="7 8">
    <name type="scientific">Uabimicrobium amorphum</name>
    <dbReference type="NCBI Taxonomy" id="2596890"/>
    <lineage>
        <taxon>Bacteria</taxon>
        <taxon>Pseudomonadati</taxon>
        <taxon>Planctomycetota</taxon>
        <taxon>Candidatus Uabimicrobiia</taxon>
        <taxon>Candidatus Uabimicrobiales</taxon>
        <taxon>Candidatus Uabimicrobiaceae</taxon>
        <taxon>Candidatus Uabimicrobium</taxon>
    </lineage>
</organism>
<feature type="domain" description="NACHT" evidence="4">
    <location>
        <begin position="231"/>
        <end position="382"/>
    </location>
</feature>
<dbReference type="InterPro" id="IPR020472">
    <property type="entry name" value="WD40_PAC1"/>
</dbReference>
<dbReference type="SUPFAM" id="SSF52540">
    <property type="entry name" value="P-loop containing nucleoside triphosphate hydrolases"/>
    <property type="match status" value="1"/>
</dbReference>
<feature type="repeat" description="WD" evidence="3">
    <location>
        <begin position="954"/>
        <end position="995"/>
    </location>
</feature>
<dbReference type="RefSeq" id="WP_151967191.1">
    <property type="nucleotide sequence ID" value="NZ_AP019860.1"/>
</dbReference>
<feature type="repeat" description="WD" evidence="3">
    <location>
        <begin position="1079"/>
        <end position="1120"/>
    </location>
</feature>
<dbReference type="PRINTS" id="PR00320">
    <property type="entry name" value="GPROTEINBRPT"/>
</dbReference>
<dbReference type="InterPro" id="IPR027417">
    <property type="entry name" value="P-loop_NTPase"/>
</dbReference>
<evidence type="ECO:0000259" key="6">
    <source>
        <dbReference type="Pfam" id="PF23586"/>
    </source>
</evidence>
<dbReference type="InterPro" id="IPR056534">
    <property type="entry name" value="Beta-prop_NWD2_C"/>
</dbReference>
<feature type="repeat" description="WD" evidence="3">
    <location>
        <begin position="996"/>
        <end position="1037"/>
    </location>
</feature>
<dbReference type="PANTHER" id="PTHR19846">
    <property type="entry name" value="WD40 REPEAT PROTEIN"/>
    <property type="match status" value="1"/>
</dbReference>
<dbReference type="CDD" id="cd00200">
    <property type="entry name" value="WD40"/>
    <property type="match status" value="2"/>
</dbReference>
<feature type="repeat" description="WD" evidence="3">
    <location>
        <begin position="1121"/>
        <end position="1162"/>
    </location>
</feature>
<dbReference type="GO" id="GO:0017070">
    <property type="term" value="F:U6 snRNA binding"/>
    <property type="evidence" value="ECO:0007669"/>
    <property type="project" value="TreeGrafter"/>
</dbReference>
<feature type="domain" description="NWD2 C-terminal beta-propeller" evidence="6">
    <location>
        <begin position="873"/>
        <end position="1029"/>
    </location>
</feature>